<feature type="chain" id="PRO_5023092726" evidence="3">
    <location>
        <begin position="28"/>
        <end position="390"/>
    </location>
</feature>
<evidence type="ECO:0000313" key="6">
    <source>
        <dbReference type="Proteomes" id="UP000325302"/>
    </source>
</evidence>
<dbReference type="AlphaFoldDB" id="A0A5A9W050"/>
<proteinExistence type="inferred from homology"/>
<dbReference type="Pfam" id="PF13458">
    <property type="entry name" value="Peripla_BP_6"/>
    <property type="match status" value="1"/>
</dbReference>
<dbReference type="RefSeq" id="WP_149391863.1">
    <property type="nucleotide sequence ID" value="NZ_SMRS01000012.1"/>
</dbReference>
<dbReference type="SUPFAM" id="SSF53822">
    <property type="entry name" value="Periplasmic binding protein-like I"/>
    <property type="match status" value="1"/>
</dbReference>
<comment type="caution">
    <text evidence="5">The sequence shown here is derived from an EMBL/GenBank/DDBJ whole genome shotgun (WGS) entry which is preliminary data.</text>
</comment>
<gene>
    <name evidence="5" type="ORF">E1H14_12725</name>
</gene>
<name>A0A5A9W050_9GAMM</name>
<evidence type="ECO:0000313" key="5">
    <source>
        <dbReference type="EMBL" id="KAA0873599.1"/>
    </source>
</evidence>
<dbReference type="CDD" id="cd20014">
    <property type="entry name" value="PBP1_RPA0668_benzoate-like"/>
    <property type="match status" value="1"/>
</dbReference>
<protein>
    <submittedName>
        <fullName evidence="5">ABC transporter permease</fullName>
    </submittedName>
</protein>
<dbReference type="PANTHER" id="PTHR30483:SF6">
    <property type="entry name" value="PERIPLASMIC BINDING PROTEIN OF ABC TRANSPORTER FOR NATURAL AMINO ACIDS"/>
    <property type="match status" value="1"/>
</dbReference>
<sequence length="390" mass="42764">MANKNNLRHLMFGLAGSALLLTPQAYANETIKIGVMLPFSGAYAALGSDGRNGLRLALKEHRERLHGSNIEFIEMDTEARPERAPEISSALLNRHKADFIVGPVHSGVANGMLRTLRNRDTIMIVPNAGSAEVTGALCAPNVFRTSFSSWQTSYPMGQVAADKGYKRVVTITWNYGMGRESVDAFEESFTAAGGEIIRKMLVPFPRTDFQSYISEIASLQPDAVFVFFAGSGAVQFALDYDALGLRERIPLIGSGFLTEGTLGAQGKAAEGLVTTLHYADELDNPNNVKFRELYKSEYNRDADLYAVQGYDAGLMIVEAIDQLQGKVKDRQAVIEVMRNMTVPSPRGDFTFSKAHNPIQNVYLREVKDGVNRVIDVAMPALEDPARGCNM</sequence>
<dbReference type="InterPro" id="IPR028082">
    <property type="entry name" value="Peripla_BP_I"/>
</dbReference>
<feature type="domain" description="Leucine-binding protein" evidence="4">
    <location>
        <begin position="30"/>
        <end position="369"/>
    </location>
</feature>
<dbReference type="InterPro" id="IPR051010">
    <property type="entry name" value="BCAA_transport"/>
</dbReference>
<evidence type="ECO:0000256" key="2">
    <source>
        <dbReference type="ARBA" id="ARBA00022729"/>
    </source>
</evidence>
<reference evidence="5 6" key="1">
    <citation type="submission" date="2019-03" db="EMBL/GenBank/DDBJ databases">
        <title>Nitrincola sp. nov. isolated from an Indian soda lake.</title>
        <authorList>
            <person name="Joshi A."/>
            <person name="Thite S.V."/>
            <person name="Joseph N."/>
            <person name="Dhotre D."/>
            <person name="Moorthy M."/>
            <person name="Shouche Y.S."/>
        </authorList>
    </citation>
    <scope>NUCLEOTIDE SEQUENCE [LARGE SCALE GENOMIC DNA]</scope>
    <source>
        <strain evidence="5 6">MEB193</strain>
    </source>
</reference>
<dbReference type="Proteomes" id="UP000325302">
    <property type="component" value="Unassembled WGS sequence"/>
</dbReference>
<keyword evidence="6" id="KW-1185">Reference proteome</keyword>
<evidence type="ECO:0000259" key="4">
    <source>
        <dbReference type="Pfam" id="PF13458"/>
    </source>
</evidence>
<evidence type="ECO:0000256" key="1">
    <source>
        <dbReference type="ARBA" id="ARBA00010062"/>
    </source>
</evidence>
<dbReference type="Gene3D" id="3.40.50.2300">
    <property type="match status" value="2"/>
</dbReference>
<accession>A0A5A9W050</accession>
<organism evidence="5 6">
    <name type="scientific">Nitrincola tapanii</name>
    <dbReference type="NCBI Taxonomy" id="1708751"/>
    <lineage>
        <taxon>Bacteria</taxon>
        <taxon>Pseudomonadati</taxon>
        <taxon>Pseudomonadota</taxon>
        <taxon>Gammaproteobacteria</taxon>
        <taxon>Oceanospirillales</taxon>
        <taxon>Oceanospirillaceae</taxon>
        <taxon>Nitrincola</taxon>
    </lineage>
</organism>
<dbReference type="EMBL" id="SMRS01000012">
    <property type="protein sequence ID" value="KAA0873599.1"/>
    <property type="molecule type" value="Genomic_DNA"/>
</dbReference>
<feature type="signal peptide" evidence="3">
    <location>
        <begin position="1"/>
        <end position="27"/>
    </location>
</feature>
<dbReference type="PANTHER" id="PTHR30483">
    <property type="entry name" value="LEUCINE-SPECIFIC-BINDING PROTEIN"/>
    <property type="match status" value="1"/>
</dbReference>
<dbReference type="InterPro" id="IPR028081">
    <property type="entry name" value="Leu-bd"/>
</dbReference>
<evidence type="ECO:0000256" key="3">
    <source>
        <dbReference type="SAM" id="SignalP"/>
    </source>
</evidence>
<dbReference type="OrthoDB" id="9768386at2"/>
<comment type="similarity">
    <text evidence="1">Belongs to the leucine-binding protein family.</text>
</comment>
<keyword evidence="2 3" id="KW-0732">Signal</keyword>